<dbReference type="OrthoDB" id="642277at2"/>
<dbReference type="RefSeq" id="WP_053223721.1">
    <property type="nucleotide sequence ID" value="NZ_JSVA01000010.1"/>
</dbReference>
<keyword evidence="2" id="KW-1185">Reference proteome</keyword>
<evidence type="ECO:0000313" key="1">
    <source>
        <dbReference type="EMBL" id="KOF02772.1"/>
    </source>
</evidence>
<name>A0A0L8AKL9_9BACT</name>
<reference evidence="2" key="1">
    <citation type="submission" date="2014-11" db="EMBL/GenBank/DDBJ databases">
        <title>Genome sequencing of Roseivirga sp. D-25.</title>
        <authorList>
            <person name="Selvaratnam C."/>
            <person name="Thevarajoo S."/>
            <person name="Goh K.M."/>
            <person name="Eee R."/>
            <person name="Chan K.-G."/>
            <person name="Chong C.S."/>
        </authorList>
    </citation>
    <scope>NUCLEOTIDE SEQUENCE [LARGE SCALE GENOMIC DNA]</scope>
    <source>
        <strain evidence="2">D-25</strain>
    </source>
</reference>
<proteinExistence type="predicted"/>
<accession>A0A0L8AKL9</accession>
<dbReference type="AlphaFoldDB" id="A0A0L8AKL9"/>
<gene>
    <name evidence="1" type="ORF">OB69_10730</name>
</gene>
<dbReference type="Proteomes" id="UP000036908">
    <property type="component" value="Unassembled WGS sequence"/>
</dbReference>
<organism evidence="1 2">
    <name type="scientific">Roseivirga seohaensis subsp. aquiponti</name>
    <dbReference type="NCBI Taxonomy" id="1566026"/>
    <lineage>
        <taxon>Bacteria</taxon>
        <taxon>Pseudomonadati</taxon>
        <taxon>Bacteroidota</taxon>
        <taxon>Cytophagia</taxon>
        <taxon>Cytophagales</taxon>
        <taxon>Roseivirgaceae</taxon>
        <taxon>Roseivirga</taxon>
    </lineage>
</organism>
<evidence type="ECO:0008006" key="3">
    <source>
        <dbReference type="Google" id="ProtNLM"/>
    </source>
</evidence>
<sequence>MNKDHIHNRKLTWRHLKALNELYEKGKTRSSLRGHDYIEHLINRKKFIKPKPGNLNILEAQKDYYPFFNEHLLPYFQRYKDFFEQEQLEHDGRRPYPEEDILTLMFIAAKRDTLKAELTTQRTFSTNIFKGKGSKYLEQQESIKKAVCKILDIQDFPEKDPKNLQWRFVVDCLQPALIVLCENINYLKDPWPAKENNVELWYVGGNNTRIIEDIPDEKLRLPIYYSCDWDYHGLKIFIDIKTKLEKKGVSLSLLMPPNTIDRLPVDSPDHNSFWNHKQPLSGLEITDFQPEHIQLIEELISKDQWIEEEASGLLEIILHNEVQPNL</sequence>
<protein>
    <recommendedName>
        <fullName evidence="3">Wadjet protein JetD C-terminal domain-containing protein</fullName>
    </recommendedName>
</protein>
<evidence type="ECO:0000313" key="2">
    <source>
        <dbReference type="Proteomes" id="UP000036908"/>
    </source>
</evidence>
<dbReference type="EMBL" id="JSVA01000010">
    <property type="protein sequence ID" value="KOF02772.1"/>
    <property type="molecule type" value="Genomic_DNA"/>
</dbReference>
<comment type="caution">
    <text evidence="1">The sequence shown here is derived from an EMBL/GenBank/DDBJ whole genome shotgun (WGS) entry which is preliminary data.</text>
</comment>
<dbReference type="PATRIC" id="fig|1566026.4.peg.430"/>